<organism evidence="1 2">
    <name type="scientific">Guyparkeria halophila</name>
    <dbReference type="NCBI Taxonomy" id="47960"/>
    <lineage>
        <taxon>Bacteria</taxon>
        <taxon>Pseudomonadati</taxon>
        <taxon>Pseudomonadota</taxon>
        <taxon>Gammaproteobacteria</taxon>
        <taxon>Chromatiales</taxon>
        <taxon>Thioalkalibacteraceae</taxon>
        <taxon>Guyparkeria</taxon>
    </lineage>
</organism>
<dbReference type="Proteomes" id="UP000427716">
    <property type="component" value="Chromosome"/>
</dbReference>
<dbReference type="KEGG" id="ghl:GM160_07930"/>
<dbReference type="RefSeq" id="WP_136867801.1">
    <property type="nucleotide sequence ID" value="NZ_CP046415.1"/>
</dbReference>
<dbReference type="InterPro" id="IPR051815">
    <property type="entry name" value="Molybdate_resp_trans_reg"/>
</dbReference>
<dbReference type="PANTHER" id="PTHR30432:SF1">
    <property type="entry name" value="DNA-BINDING TRANSCRIPTIONAL DUAL REGULATOR MODE"/>
    <property type="match status" value="1"/>
</dbReference>
<dbReference type="InterPro" id="IPR036390">
    <property type="entry name" value="WH_DNA-bd_sf"/>
</dbReference>
<dbReference type="Gene3D" id="1.10.10.10">
    <property type="entry name" value="Winged helix-like DNA-binding domain superfamily/Winged helix DNA-binding domain"/>
    <property type="match status" value="1"/>
</dbReference>
<proteinExistence type="predicted"/>
<dbReference type="AlphaFoldDB" id="A0A6I6CZH5"/>
<accession>A0A6I6CZH5</accession>
<dbReference type="InterPro" id="IPR036388">
    <property type="entry name" value="WH-like_DNA-bd_sf"/>
</dbReference>
<protein>
    <submittedName>
        <fullName evidence="1">LysR family transcriptional regulator</fullName>
    </submittedName>
</protein>
<evidence type="ECO:0000313" key="2">
    <source>
        <dbReference type="Proteomes" id="UP000427716"/>
    </source>
</evidence>
<name>A0A6I6CZH5_9GAMM</name>
<keyword evidence="2" id="KW-1185">Reference proteome</keyword>
<gene>
    <name evidence="1" type="ORF">GM160_07930</name>
</gene>
<dbReference type="PANTHER" id="PTHR30432">
    <property type="entry name" value="TRANSCRIPTIONAL REGULATOR MODE"/>
    <property type="match status" value="1"/>
</dbReference>
<reference evidence="1 2" key="1">
    <citation type="submission" date="2019-11" db="EMBL/GenBank/DDBJ databases">
        <authorList>
            <person name="Zhang J."/>
            <person name="Sun C."/>
        </authorList>
    </citation>
    <scope>NUCLEOTIDE SEQUENCE [LARGE SCALE GENOMIC DNA]</scope>
    <source>
        <strain evidence="2">sp2</strain>
    </source>
</reference>
<dbReference type="EMBL" id="CP046415">
    <property type="protein sequence ID" value="QGT78830.1"/>
    <property type="molecule type" value="Genomic_DNA"/>
</dbReference>
<sequence>MPKKSRQNRLPGQAYAPGIHARLWLIDEAGEHYLGVGKVRLMEAIDELGSISHAARTLGMSYKRAWSLIQEVNQLEDEPYVSKEVGGAGGGHATVTETGRAAIARYRELEDDLRAFLAQRAEKKAGKRGGQA</sequence>
<dbReference type="SUPFAM" id="SSF46785">
    <property type="entry name" value="Winged helix' DNA-binding domain"/>
    <property type="match status" value="1"/>
</dbReference>
<evidence type="ECO:0000313" key="1">
    <source>
        <dbReference type="EMBL" id="QGT78830.1"/>
    </source>
</evidence>